<dbReference type="InterPro" id="IPR016177">
    <property type="entry name" value="DNA-bd_dom_sf"/>
</dbReference>
<comment type="subcellular location">
    <subcellularLocation>
        <location evidence="2">Chromosome</location>
    </subcellularLocation>
    <subcellularLocation>
        <location evidence="1">Nucleus</location>
    </subcellularLocation>
</comment>
<dbReference type="AlphaFoldDB" id="A0ABD2QEE1"/>
<dbReference type="Pfam" id="PF05033">
    <property type="entry name" value="Pre-SET"/>
    <property type="match status" value="1"/>
</dbReference>
<evidence type="ECO:0000256" key="2">
    <source>
        <dbReference type="ARBA" id="ARBA00004286"/>
    </source>
</evidence>
<name>A0ABD2QEE1_9PLAT</name>
<feature type="domain" description="Post-SET" evidence="12">
    <location>
        <begin position="866"/>
        <end position="882"/>
    </location>
</feature>
<keyword evidence="8" id="KW-0862">Zinc</keyword>
<dbReference type="Pfam" id="PF00856">
    <property type="entry name" value="SET"/>
    <property type="match status" value="1"/>
</dbReference>
<organism evidence="13 14">
    <name type="scientific">Cichlidogyrus casuarinus</name>
    <dbReference type="NCBI Taxonomy" id="1844966"/>
    <lineage>
        <taxon>Eukaryota</taxon>
        <taxon>Metazoa</taxon>
        <taxon>Spiralia</taxon>
        <taxon>Lophotrochozoa</taxon>
        <taxon>Platyhelminthes</taxon>
        <taxon>Monogenea</taxon>
        <taxon>Monopisthocotylea</taxon>
        <taxon>Dactylogyridea</taxon>
        <taxon>Ancyrocephalidae</taxon>
        <taxon>Cichlidogyrus</taxon>
    </lineage>
</organism>
<dbReference type="EMBL" id="JBJKFK010000311">
    <property type="protein sequence ID" value="KAL3317912.1"/>
    <property type="molecule type" value="Genomic_DNA"/>
</dbReference>
<reference evidence="13 14" key="1">
    <citation type="submission" date="2024-11" db="EMBL/GenBank/DDBJ databases">
        <title>Adaptive evolution of stress response genes in parasites aligns with host niche diversity.</title>
        <authorList>
            <person name="Hahn C."/>
            <person name="Resl P."/>
        </authorList>
    </citation>
    <scope>NUCLEOTIDE SEQUENCE [LARGE SCALE GENOMIC DNA]</scope>
    <source>
        <strain evidence="13">EGGRZ-B1_66</strain>
        <tissue evidence="13">Body</tissue>
    </source>
</reference>
<dbReference type="InterPro" id="IPR007728">
    <property type="entry name" value="Pre-SET_dom"/>
</dbReference>
<feature type="domain" description="Pre-SET" evidence="11">
    <location>
        <begin position="567"/>
        <end position="641"/>
    </location>
</feature>
<keyword evidence="6" id="KW-0949">S-adenosyl-L-methionine</keyword>
<dbReference type="Gene3D" id="2.30.30.140">
    <property type="match status" value="1"/>
</dbReference>
<dbReference type="GO" id="GO:0032259">
    <property type="term" value="P:methylation"/>
    <property type="evidence" value="ECO:0007669"/>
    <property type="project" value="UniProtKB-KW"/>
</dbReference>
<keyword evidence="14" id="KW-1185">Reference proteome</keyword>
<evidence type="ECO:0000313" key="13">
    <source>
        <dbReference type="EMBL" id="KAL3317912.1"/>
    </source>
</evidence>
<dbReference type="PROSITE" id="PS50868">
    <property type="entry name" value="POST_SET"/>
    <property type="match status" value="1"/>
</dbReference>
<dbReference type="GO" id="GO:0046974">
    <property type="term" value="F:histone H3K9 methyltransferase activity"/>
    <property type="evidence" value="ECO:0007669"/>
    <property type="project" value="UniProtKB-ARBA"/>
</dbReference>
<evidence type="ECO:0000256" key="7">
    <source>
        <dbReference type="ARBA" id="ARBA00022723"/>
    </source>
</evidence>
<proteinExistence type="predicted"/>
<dbReference type="SUPFAM" id="SSF54171">
    <property type="entry name" value="DNA-binding domain"/>
    <property type="match status" value="1"/>
</dbReference>
<dbReference type="SMART" id="SM00391">
    <property type="entry name" value="MBD"/>
    <property type="match status" value="1"/>
</dbReference>
<dbReference type="InterPro" id="IPR003616">
    <property type="entry name" value="Post-SET_dom"/>
</dbReference>
<dbReference type="InterPro" id="IPR001214">
    <property type="entry name" value="SET_dom"/>
</dbReference>
<dbReference type="Pfam" id="PF18358">
    <property type="entry name" value="Tudor_4"/>
    <property type="match status" value="1"/>
</dbReference>
<evidence type="ECO:0000256" key="9">
    <source>
        <dbReference type="ARBA" id="ARBA00023242"/>
    </source>
</evidence>
<evidence type="ECO:0000256" key="5">
    <source>
        <dbReference type="ARBA" id="ARBA00022679"/>
    </source>
</evidence>
<dbReference type="GO" id="GO:0005694">
    <property type="term" value="C:chromosome"/>
    <property type="evidence" value="ECO:0007669"/>
    <property type="project" value="UniProtKB-SubCell"/>
</dbReference>
<dbReference type="InterPro" id="IPR046341">
    <property type="entry name" value="SET_dom_sf"/>
</dbReference>
<keyword evidence="5" id="KW-0808">Transferase</keyword>
<protein>
    <submittedName>
        <fullName evidence="13">SET domain bifurcated</fullName>
    </submittedName>
</protein>
<keyword evidence="9" id="KW-0539">Nucleus</keyword>
<dbReference type="PROSITE" id="PS50280">
    <property type="entry name" value="SET"/>
    <property type="match status" value="1"/>
</dbReference>
<evidence type="ECO:0000256" key="6">
    <source>
        <dbReference type="ARBA" id="ARBA00022691"/>
    </source>
</evidence>
<comment type="caution">
    <text evidence="13">The sequence shown here is derived from an EMBL/GenBank/DDBJ whole genome shotgun (WGS) entry which is preliminary data.</text>
</comment>
<feature type="domain" description="SET" evidence="10">
    <location>
        <begin position="644"/>
        <end position="857"/>
    </location>
</feature>
<evidence type="ECO:0000256" key="4">
    <source>
        <dbReference type="ARBA" id="ARBA00022603"/>
    </source>
</evidence>
<dbReference type="InterPro" id="IPR001739">
    <property type="entry name" value="Methyl_CpG_DNA-bd"/>
</dbReference>
<dbReference type="GO" id="GO:0046872">
    <property type="term" value="F:metal ion binding"/>
    <property type="evidence" value="ECO:0007669"/>
    <property type="project" value="UniProtKB-KW"/>
</dbReference>
<dbReference type="Pfam" id="PF01429">
    <property type="entry name" value="MBD"/>
    <property type="match status" value="1"/>
</dbReference>
<evidence type="ECO:0000256" key="8">
    <source>
        <dbReference type="ARBA" id="ARBA00022833"/>
    </source>
</evidence>
<dbReference type="PANTHER" id="PTHR46024">
    <property type="entry name" value="HISTONE-LYSINE N-METHYLTRANSFERASE EGGLESS"/>
    <property type="match status" value="1"/>
</dbReference>
<dbReference type="SUPFAM" id="SSF82199">
    <property type="entry name" value="SET domain"/>
    <property type="match status" value="1"/>
</dbReference>
<accession>A0ABD2QEE1</accession>
<keyword evidence="7" id="KW-0479">Metal-binding</keyword>
<dbReference type="SMART" id="SM00317">
    <property type="entry name" value="SET"/>
    <property type="match status" value="1"/>
</dbReference>
<dbReference type="PANTHER" id="PTHR46024:SF1">
    <property type="entry name" value="HISTONE-LYSINE N-METHYLTRANSFERASE EGGLESS"/>
    <property type="match status" value="1"/>
</dbReference>
<evidence type="ECO:0000256" key="1">
    <source>
        <dbReference type="ARBA" id="ARBA00004123"/>
    </source>
</evidence>
<dbReference type="CDD" id="cd10517">
    <property type="entry name" value="SET_SETDB1"/>
    <property type="match status" value="1"/>
</dbReference>
<dbReference type="Proteomes" id="UP001626550">
    <property type="component" value="Unassembled WGS sequence"/>
</dbReference>
<dbReference type="Gene3D" id="3.30.890.10">
    <property type="entry name" value="Methyl-cpg-binding Protein 2, Chain A"/>
    <property type="match status" value="1"/>
</dbReference>
<dbReference type="InterPro" id="IPR051516">
    <property type="entry name" value="SETDB_methyltransferase"/>
</dbReference>
<evidence type="ECO:0000313" key="14">
    <source>
        <dbReference type="Proteomes" id="UP001626550"/>
    </source>
</evidence>
<evidence type="ECO:0000256" key="3">
    <source>
        <dbReference type="ARBA" id="ARBA00022454"/>
    </source>
</evidence>
<dbReference type="Gene3D" id="2.170.270.10">
    <property type="entry name" value="SET domain"/>
    <property type="match status" value="1"/>
</dbReference>
<dbReference type="GO" id="GO:0005634">
    <property type="term" value="C:nucleus"/>
    <property type="evidence" value="ECO:0007669"/>
    <property type="project" value="UniProtKB-SubCell"/>
</dbReference>
<dbReference type="InterPro" id="IPR041292">
    <property type="entry name" value="Tudor_4"/>
</dbReference>
<gene>
    <name evidence="13" type="primary">SETDB1</name>
    <name evidence="13" type="ORF">Ciccas_003435</name>
</gene>
<keyword evidence="3" id="KW-0158">Chromosome</keyword>
<dbReference type="PROSITE" id="PS50867">
    <property type="entry name" value="PRE_SET"/>
    <property type="match status" value="1"/>
</dbReference>
<evidence type="ECO:0000259" key="11">
    <source>
        <dbReference type="PROSITE" id="PS50867"/>
    </source>
</evidence>
<keyword evidence="4" id="KW-0489">Methyltransferase</keyword>
<evidence type="ECO:0000259" key="10">
    <source>
        <dbReference type="PROSITE" id="PS50280"/>
    </source>
</evidence>
<evidence type="ECO:0000259" key="12">
    <source>
        <dbReference type="PROSITE" id="PS50868"/>
    </source>
</evidence>
<dbReference type="SMART" id="SM00468">
    <property type="entry name" value="PreSET"/>
    <property type="match status" value="1"/>
</dbReference>
<sequence length="882" mass="101225">MDLKKDIDEFLDKTLDEQLLKNIFQQCWKEFEDPCHVIDQKTKEEMFLEEIPDLLRKLKIADELTTMCSNLLGLDKLSRKCDVGMSVIRRQDSELNRIRSSYQTIQNSHELISRNNSEPSADLEKELLEAFIQSPIELAEWSATPPSQLVIGMKVDVSDPVYHQNDSGEWKLGLVFERFIEEDTDSLNNYLYVVMDVNSLEAVKPDRLAIKANSYQLKEKYSVGTRILVVKDKILASGLIADPPAWSNSFRYLIFLDDGSVAYAHPIHVHRILKQTTRNYKRSNPDDREFIADYLKSYPQRHLLKFRVDQEITILRRKTWEKAKVIQTDACLVLVKYLIDSSTEWLYRGSQRHHNLAPNTSDISPSFSLRHLSVSPRIRALIELESSGVTQSYLSKLVPDLKSRPFVPHDCNSSCLLSGNRDQELPANHRDANFADLPFRCGWLREVCTPLRRGVQMDEIPLSVVYVAPCGRRLATTTTLRKYLDVTNSALNIANFCFDAFFLIDREFVPQQLAVEIKDISYGKEVYPIACVNSIDHEYTPYMDYASEPIPHELTPKTALDGGEFNVCCECTNDCRDKAKCACQQLTIEMSVLANKKRAKNNRAGYKDGRLMEFQPGGIVECNDRCACKVNKCENRLVQRGLKERLQVFKTAQKGWGIRTLRPIQKGSFIAVYSGALYSDIVAEEVGIEAGDEYQANMDFIEIVEHVKQDYEESALPMTDEEDDELKAMSPVDEEEVRVVSPIEPEPKNDQMPIQKARKTMRSHVRKGMGPMPSVQEDCKHPRKHWIGFRAFCKEEEPYVMDAKKMGNLARYFNHSCNPNVFVQSVFTQTQDPRFPKISFFAMRNIEAGEELCWDYSYAVGSVEGKELYCYCGSTNCRRRLL</sequence>